<dbReference type="EMBL" id="LAZR01001183">
    <property type="protein sequence ID" value="KKN49120.1"/>
    <property type="molecule type" value="Genomic_DNA"/>
</dbReference>
<evidence type="ECO:0008006" key="2">
    <source>
        <dbReference type="Google" id="ProtNLM"/>
    </source>
</evidence>
<proteinExistence type="predicted"/>
<name>A0A0F9QXR2_9ZZZZ</name>
<organism evidence="1">
    <name type="scientific">marine sediment metagenome</name>
    <dbReference type="NCBI Taxonomy" id="412755"/>
    <lineage>
        <taxon>unclassified sequences</taxon>
        <taxon>metagenomes</taxon>
        <taxon>ecological metagenomes</taxon>
    </lineage>
</organism>
<protein>
    <recommendedName>
        <fullName evidence="2">Tetratricopeptide repeat protein</fullName>
    </recommendedName>
</protein>
<comment type="caution">
    <text evidence="1">The sequence shown here is derived from an EMBL/GenBank/DDBJ whole genome shotgun (WGS) entry which is preliminary data.</text>
</comment>
<evidence type="ECO:0000313" key="1">
    <source>
        <dbReference type="EMBL" id="KKN49120.1"/>
    </source>
</evidence>
<reference evidence="1" key="1">
    <citation type="journal article" date="2015" name="Nature">
        <title>Complex archaea that bridge the gap between prokaryotes and eukaryotes.</title>
        <authorList>
            <person name="Spang A."/>
            <person name="Saw J.H."/>
            <person name="Jorgensen S.L."/>
            <person name="Zaremba-Niedzwiedzka K."/>
            <person name="Martijn J."/>
            <person name="Lind A.E."/>
            <person name="van Eijk R."/>
            <person name="Schleper C."/>
            <person name="Guy L."/>
            <person name="Ettema T.J."/>
        </authorList>
    </citation>
    <scope>NUCLEOTIDE SEQUENCE</scope>
</reference>
<accession>A0A0F9QXR2</accession>
<dbReference type="AlphaFoldDB" id="A0A0F9QXR2"/>
<gene>
    <name evidence="1" type="ORF">LCGC14_0645940</name>
</gene>
<sequence length="293" mass="32249">MGLVAIIFLFIMGCLSLGYSSDTEEKVAIVCFSEGKAWLTEPGERERSEINLFDWIKIGTVIQTELEAKVVIAFSTGDRYELRGKTKATVGQEGFISSSGTLNKLESVPVMPQIAAISQEASPGSRLGGIRLRGPKGSISKFYPSKGTTLLAEEAVLTFEPIYGVKKYKVEIKDEWGNKIFSIETGSTKIATYPSVLKSGANYSWKVWILEKREPSILSEAVFSTVSEENTRARNAFKAQAYQSKDGIKLLLLAQLDMALGLWKEACETLNDALALFPDNEEIKSAMFQIGCK</sequence>